<evidence type="ECO:0000256" key="1">
    <source>
        <dbReference type="ARBA" id="ARBA00004496"/>
    </source>
</evidence>
<evidence type="ECO:0000256" key="8">
    <source>
        <dbReference type="PIRNR" id="PIRNR003107"/>
    </source>
</evidence>
<evidence type="ECO:0000256" key="2">
    <source>
        <dbReference type="ARBA" id="ARBA00008107"/>
    </source>
</evidence>
<dbReference type="RefSeq" id="WP_207858947.1">
    <property type="nucleotide sequence ID" value="NZ_JAFREP010000008.1"/>
</dbReference>
<evidence type="ECO:0000313" key="11">
    <source>
        <dbReference type="Proteomes" id="UP000664417"/>
    </source>
</evidence>
<evidence type="ECO:0000256" key="7">
    <source>
        <dbReference type="ARBA" id="ARBA00056181"/>
    </source>
</evidence>
<dbReference type="Pfam" id="PF01895">
    <property type="entry name" value="PhoU"/>
    <property type="match status" value="2"/>
</dbReference>
<keyword evidence="4 8" id="KW-0813">Transport</keyword>
<comment type="similarity">
    <text evidence="2 8">Belongs to the PhoU family.</text>
</comment>
<keyword evidence="11" id="KW-1185">Reference proteome</keyword>
<dbReference type="PIRSF" id="PIRSF003107">
    <property type="entry name" value="PhoU"/>
    <property type="match status" value="1"/>
</dbReference>
<comment type="caution">
    <text evidence="10">The sequence shown here is derived from an EMBL/GenBank/DDBJ whole genome shotgun (WGS) entry which is preliminary data.</text>
</comment>
<comment type="function">
    <text evidence="7 8">Plays a role in the regulation of phosphate uptake.</text>
</comment>
<evidence type="ECO:0000256" key="4">
    <source>
        <dbReference type="ARBA" id="ARBA00022448"/>
    </source>
</evidence>
<comment type="subcellular location">
    <subcellularLocation>
        <location evidence="1 8">Cytoplasm</location>
    </subcellularLocation>
</comment>
<proteinExistence type="inferred from homology"/>
<name>A0A8J7U2B5_9BACT</name>
<organism evidence="10 11">
    <name type="scientific">Acanthopleuribacter pedis</name>
    <dbReference type="NCBI Taxonomy" id="442870"/>
    <lineage>
        <taxon>Bacteria</taxon>
        <taxon>Pseudomonadati</taxon>
        <taxon>Acidobacteriota</taxon>
        <taxon>Holophagae</taxon>
        <taxon>Acanthopleuribacterales</taxon>
        <taxon>Acanthopleuribacteraceae</taxon>
        <taxon>Acanthopleuribacter</taxon>
    </lineage>
</organism>
<dbReference type="FunFam" id="1.20.58.220:FF:000004">
    <property type="entry name" value="Phosphate-specific transport system accessory protein PhoU"/>
    <property type="match status" value="1"/>
</dbReference>
<dbReference type="AlphaFoldDB" id="A0A8J7U2B5"/>
<dbReference type="Gene3D" id="1.20.58.220">
    <property type="entry name" value="Phosphate transport system protein phou homolog 2, domain 2"/>
    <property type="match status" value="1"/>
</dbReference>
<evidence type="ECO:0000313" key="10">
    <source>
        <dbReference type="EMBL" id="MBO1319128.1"/>
    </source>
</evidence>
<dbReference type="NCBIfam" id="TIGR02135">
    <property type="entry name" value="phoU_full"/>
    <property type="match status" value="1"/>
</dbReference>
<dbReference type="PANTHER" id="PTHR42930:SF3">
    <property type="entry name" value="PHOSPHATE-SPECIFIC TRANSPORT SYSTEM ACCESSORY PROTEIN PHOU"/>
    <property type="match status" value="1"/>
</dbReference>
<keyword evidence="6 8" id="KW-0592">Phosphate transport</keyword>
<comment type="subunit">
    <text evidence="3 8">Homodimer.</text>
</comment>
<protein>
    <recommendedName>
        <fullName evidence="8">Phosphate-specific transport system accessory protein PhoU</fullName>
    </recommendedName>
</protein>
<dbReference type="Proteomes" id="UP000664417">
    <property type="component" value="Unassembled WGS sequence"/>
</dbReference>
<accession>A0A8J7U2B5</accession>
<dbReference type="InterPro" id="IPR038078">
    <property type="entry name" value="PhoU-like_sf"/>
</dbReference>
<evidence type="ECO:0000256" key="3">
    <source>
        <dbReference type="ARBA" id="ARBA00011738"/>
    </source>
</evidence>
<sequence length="224" mass="25580">MKLHFHREISLLKTEIAKLGGLVEDAIGKALLCLEEGEDRLAEEVSLGDDYIDRLEVEIEERCLKILALYQPVARDLRFIVSALKVNNELEHMGDFAQSIAQKIHYVPKEAVERSGMKLDEMGRITQKMLSMALDALLKEDAQRAREVIEMDDIVDQLHGEHHRIIAEKIRSHQTKVTMAELGLLSVSRSLERIADRSTSIAQDVIYYVEARIVRHQRGREVTT</sequence>
<dbReference type="GO" id="GO:0005737">
    <property type="term" value="C:cytoplasm"/>
    <property type="evidence" value="ECO:0007669"/>
    <property type="project" value="UniProtKB-SubCell"/>
</dbReference>
<evidence type="ECO:0000259" key="9">
    <source>
        <dbReference type="Pfam" id="PF01895"/>
    </source>
</evidence>
<dbReference type="InterPro" id="IPR026022">
    <property type="entry name" value="PhoU_dom"/>
</dbReference>
<evidence type="ECO:0000256" key="6">
    <source>
        <dbReference type="ARBA" id="ARBA00022592"/>
    </source>
</evidence>
<dbReference type="GO" id="GO:0030643">
    <property type="term" value="P:intracellular phosphate ion homeostasis"/>
    <property type="evidence" value="ECO:0007669"/>
    <property type="project" value="InterPro"/>
</dbReference>
<dbReference type="PANTHER" id="PTHR42930">
    <property type="entry name" value="PHOSPHATE-SPECIFIC TRANSPORT SYSTEM ACCESSORY PROTEIN PHOU"/>
    <property type="match status" value="1"/>
</dbReference>
<dbReference type="GO" id="GO:0006817">
    <property type="term" value="P:phosphate ion transport"/>
    <property type="evidence" value="ECO:0007669"/>
    <property type="project" value="UniProtKB-KW"/>
</dbReference>
<feature type="domain" description="PhoU" evidence="9">
    <location>
        <begin position="16"/>
        <end position="103"/>
    </location>
</feature>
<dbReference type="InterPro" id="IPR028366">
    <property type="entry name" value="PhoU"/>
</dbReference>
<dbReference type="EMBL" id="JAFREP010000008">
    <property type="protein sequence ID" value="MBO1319128.1"/>
    <property type="molecule type" value="Genomic_DNA"/>
</dbReference>
<dbReference type="SUPFAM" id="SSF109755">
    <property type="entry name" value="PhoU-like"/>
    <property type="match status" value="1"/>
</dbReference>
<feature type="domain" description="PhoU" evidence="9">
    <location>
        <begin position="119"/>
        <end position="205"/>
    </location>
</feature>
<evidence type="ECO:0000256" key="5">
    <source>
        <dbReference type="ARBA" id="ARBA00022490"/>
    </source>
</evidence>
<gene>
    <name evidence="10" type="primary">phoU</name>
    <name evidence="10" type="ORF">J3U88_11715</name>
</gene>
<dbReference type="GO" id="GO:0045936">
    <property type="term" value="P:negative regulation of phosphate metabolic process"/>
    <property type="evidence" value="ECO:0007669"/>
    <property type="project" value="InterPro"/>
</dbReference>
<keyword evidence="5 8" id="KW-0963">Cytoplasm</keyword>
<reference evidence="10" key="1">
    <citation type="submission" date="2021-03" db="EMBL/GenBank/DDBJ databases">
        <authorList>
            <person name="Wang G."/>
        </authorList>
    </citation>
    <scope>NUCLEOTIDE SEQUENCE</scope>
    <source>
        <strain evidence="10">KCTC 12899</strain>
    </source>
</reference>